<dbReference type="STRING" id="53378.BRW65_21570"/>
<keyword evidence="1" id="KW-0472">Membrane</keyword>
<comment type="caution">
    <text evidence="4">The sequence shown here is derived from an EMBL/GenBank/DDBJ whole genome shotgun (WGS) entry which is preliminary data.</text>
</comment>
<feature type="transmembrane region" description="Helical" evidence="1">
    <location>
        <begin position="87"/>
        <end position="106"/>
    </location>
</feature>
<sequence length="142" mass="15690">MDQQLMTPRAGDRDRERAAARLGQALAQGYLGLDEYEQRVQAVFGAHTTAELRELLADLPLERIRRADPRRRAARVEAARRSVRIHLAAYLLMTVIVLTVWAAVAATTGATYFWPIWPILGAGIGLVSHALGIHPAVKTVTR</sequence>
<dbReference type="PANTHER" id="PTHR40763">
    <property type="entry name" value="MEMBRANE PROTEIN-RELATED"/>
    <property type="match status" value="1"/>
</dbReference>
<name>A0A1Q4HPU9_9MYCO</name>
<reference evidence="4 5" key="1">
    <citation type="submission" date="2016-11" db="EMBL/GenBank/DDBJ databases">
        <title>Genome sequences of unsequenced Mycobacteria.</title>
        <authorList>
            <person name="Greninger A.L."/>
            <person name="Fang F."/>
            <person name="Jerome K.R."/>
        </authorList>
    </citation>
    <scope>NUCLEOTIDE SEQUENCE [LARGE SCALE GENOMIC DNA]</scope>
    <source>
        <strain evidence="4 5">M11</strain>
    </source>
</reference>
<dbReference type="OrthoDB" id="5145586at2"/>
<organism evidence="4 5">
    <name type="scientific">Mycobacterium paraffinicum</name>
    <dbReference type="NCBI Taxonomy" id="53378"/>
    <lineage>
        <taxon>Bacteria</taxon>
        <taxon>Bacillati</taxon>
        <taxon>Actinomycetota</taxon>
        <taxon>Actinomycetes</taxon>
        <taxon>Mycobacteriales</taxon>
        <taxon>Mycobacteriaceae</taxon>
        <taxon>Mycobacterium</taxon>
    </lineage>
</organism>
<accession>A0A1Q4HPU9</accession>
<dbReference type="InterPro" id="IPR025698">
    <property type="entry name" value="2TM_dom"/>
</dbReference>
<dbReference type="Pfam" id="PF08044">
    <property type="entry name" value="DUF1707"/>
    <property type="match status" value="1"/>
</dbReference>
<dbReference type="Pfam" id="PF13239">
    <property type="entry name" value="2TM"/>
    <property type="match status" value="1"/>
</dbReference>
<dbReference type="Proteomes" id="UP000186438">
    <property type="component" value="Unassembled WGS sequence"/>
</dbReference>
<feature type="domain" description="2TM" evidence="3">
    <location>
        <begin position="78"/>
        <end position="132"/>
    </location>
</feature>
<evidence type="ECO:0000313" key="4">
    <source>
        <dbReference type="EMBL" id="OJZ69923.1"/>
    </source>
</evidence>
<keyword evidence="1" id="KW-1133">Transmembrane helix</keyword>
<dbReference type="PANTHER" id="PTHR40763:SF5">
    <property type="entry name" value="MEMBRANE PROTEIN"/>
    <property type="match status" value="1"/>
</dbReference>
<dbReference type="AlphaFoldDB" id="A0A1Q4HPU9"/>
<keyword evidence="1" id="KW-0812">Transmembrane</keyword>
<keyword evidence="5" id="KW-1185">Reference proteome</keyword>
<feature type="domain" description="DUF1707" evidence="2">
    <location>
        <begin position="9"/>
        <end position="60"/>
    </location>
</feature>
<gene>
    <name evidence="4" type="ORF">BRW65_21570</name>
</gene>
<dbReference type="RefSeq" id="WP_073878222.1">
    <property type="nucleotide sequence ID" value="NZ_MPNT01000024.1"/>
</dbReference>
<proteinExistence type="predicted"/>
<dbReference type="EMBL" id="MPNT01000024">
    <property type="protein sequence ID" value="OJZ69923.1"/>
    <property type="molecule type" value="Genomic_DNA"/>
</dbReference>
<evidence type="ECO:0000259" key="3">
    <source>
        <dbReference type="Pfam" id="PF13239"/>
    </source>
</evidence>
<dbReference type="InterPro" id="IPR012551">
    <property type="entry name" value="DUF1707_SHOCT-like"/>
</dbReference>
<evidence type="ECO:0000313" key="5">
    <source>
        <dbReference type="Proteomes" id="UP000186438"/>
    </source>
</evidence>
<protein>
    <submittedName>
        <fullName evidence="4">Uncharacterized protein</fullName>
    </submittedName>
</protein>
<feature type="transmembrane region" description="Helical" evidence="1">
    <location>
        <begin position="112"/>
        <end position="133"/>
    </location>
</feature>
<evidence type="ECO:0000259" key="2">
    <source>
        <dbReference type="Pfam" id="PF08044"/>
    </source>
</evidence>
<evidence type="ECO:0000256" key="1">
    <source>
        <dbReference type="SAM" id="Phobius"/>
    </source>
</evidence>